<evidence type="ECO:0000256" key="2">
    <source>
        <dbReference type="SAM" id="SignalP"/>
    </source>
</evidence>
<gene>
    <name evidence="3" type="ORF">DXT89_00720</name>
</gene>
<name>A0A368NZA2_AGRVI</name>
<comment type="caution">
    <text evidence="3">The sequence shown here is derived from an EMBL/GenBank/DDBJ whole genome shotgun (WGS) entry which is preliminary data.</text>
</comment>
<feature type="chain" id="PRO_5030067984" evidence="2">
    <location>
        <begin position="20"/>
        <end position="108"/>
    </location>
</feature>
<keyword evidence="2" id="KW-0732">Signal</keyword>
<dbReference type="RefSeq" id="WP_060719117.1">
    <property type="nucleotide sequence ID" value="NZ_CP055265.1"/>
</dbReference>
<feature type="region of interest" description="Disordered" evidence="1">
    <location>
        <begin position="44"/>
        <end position="64"/>
    </location>
</feature>
<dbReference type="GeneID" id="60681795"/>
<dbReference type="Proteomes" id="UP000436911">
    <property type="component" value="Unassembled WGS sequence"/>
</dbReference>
<dbReference type="OrthoDB" id="8370383at2"/>
<dbReference type="EMBL" id="QUSG01000001">
    <property type="protein sequence ID" value="KAA3531939.1"/>
    <property type="molecule type" value="Genomic_DNA"/>
</dbReference>
<evidence type="ECO:0000256" key="1">
    <source>
        <dbReference type="SAM" id="MobiDB-lite"/>
    </source>
</evidence>
<evidence type="ECO:0000313" key="3">
    <source>
        <dbReference type="EMBL" id="KAA3531939.1"/>
    </source>
</evidence>
<reference evidence="3 4" key="1">
    <citation type="submission" date="2018-08" db="EMBL/GenBank/DDBJ databases">
        <title>Genome sequencing of Agrobacterium vitis strain ICMP 10754.</title>
        <authorList>
            <person name="Visnovsky S.B."/>
            <person name="Pitman A.R."/>
        </authorList>
    </citation>
    <scope>NUCLEOTIDE SEQUENCE [LARGE SCALE GENOMIC DNA]</scope>
    <source>
        <strain evidence="3 4">ICMP 10754</strain>
    </source>
</reference>
<accession>A0A368NZA2</accession>
<protein>
    <submittedName>
        <fullName evidence="3">Uncharacterized protein</fullName>
    </submittedName>
</protein>
<evidence type="ECO:0000313" key="4">
    <source>
        <dbReference type="Proteomes" id="UP000436911"/>
    </source>
</evidence>
<feature type="compositionally biased region" description="Low complexity" evidence="1">
    <location>
        <begin position="45"/>
        <end position="64"/>
    </location>
</feature>
<organism evidence="3 4">
    <name type="scientific">Agrobacterium vitis</name>
    <name type="common">Rhizobium vitis</name>
    <dbReference type="NCBI Taxonomy" id="373"/>
    <lineage>
        <taxon>Bacteria</taxon>
        <taxon>Pseudomonadati</taxon>
        <taxon>Pseudomonadota</taxon>
        <taxon>Alphaproteobacteria</taxon>
        <taxon>Hyphomicrobiales</taxon>
        <taxon>Rhizobiaceae</taxon>
        <taxon>Rhizobium/Agrobacterium group</taxon>
        <taxon>Agrobacterium</taxon>
    </lineage>
</organism>
<feature type="signal peptide" evidence="2">
    <location>
        <begin position="1"/>
        <end position="19"/>
    </location>
</feature>
<proteinExistence type="predicted"/>
<sequence>MRGLLIATAMIVSVPAALAADRPGPVPSTMAPLLQLAQAQPDTINRNIPQQGGPQQGGNVRPPRYVCIIKPPASDAGAGRYSCPAGPGRVGESCRCANAVGSGKLRQY</sequence>
<dbReference type="AlphaFoldDB" id="A0A368NZA2"/>